<evidence type="ECO:0000256" key="8">
    <source>
        <dbReference type="ARBA" id="ARBA00022801"/>
    </source>
</evidence>
<keyword evidence="9" id="KW-0133">Cell shape</keyword>
<evidence type="ECO:0000256" key="2">
    <source>
        <dbReference type="ARBA" id="ARBA00004752"/>
    </source>
</evidence>
<comment type="caution">
    <text evidence="17">The sequence shown here is derived from an EMBL/GenBank/DDBJ whole genome shotgun (WGS) entry which is preliminary data.</text>
</comment>
<comment type="similarity">
    <text evidence="3 15">Belongs to the peptidase S11 family.</text>
</comment>
<dbReference type="GO" id="GO:0008360">
    <property type="term" value="P:regulation of cell shape"/>
    <property type="evidence" value="ECO:0007669"/>
    <property type="project" value="UniProtKB-KW"/>
</dbReference>
<dbReference type="Pfam" id="PF00768">
    <property type="entry name" value="Peptidase_S11"/>
    <property type="match status" value="1"/>
</dbReference>
<dbReference type="InterPro" id="IPR012907">
    <property type="entry name" value="Peptidase_S11_C"/>
</dbReference>
<gene>
    <name evidence="17" type="ORF">FC62_GL001115</name>
</gene>
<evidence type="ECO:0000256" key="11">
    <source>
        <dbReference type="ARBA" id="ARBA00023316"/>
    </source>
</evidence>
<comment type="pathway">
    <text evidence="2">Cell wall biogenesis; peptidoglycan biosynthesis.</text>
</comment>
<dbReference type="InterPro" id="IPR037167">
    <property type="entry name" value="Peptidase_S11_C_sf"/>
</dbReference>
<protein>
    <recommendedName>
        <fullName evidence="4">serine-type D-Ala-D-Ala carboxypeptidase</fullName>
        <ecNumber evidence="4">3.4.16.4</ecNumber>
    </recommendedName>
</protein>
<name>A0A0R1GUT4_9LACO</name>
<dbReference type="InterPro" id="IPR018044">
    <property type="entry name" value="Peptidase_S11"/>
</dbReference>
<reference evidence="17 18" key="1">
    <citation type="journal article" date="2015" name="Genome Announc.">
        <title>Expanding the biotechnology potential of lactobacilli through comparative genomics of 213 strains and associated genera.</title>
        <authorList>
            <person name="Sun Z."/>
            <person name="Harris H.M."/>
            <person name="McCann A."/>
            <person name="Guo C."/>
            <person name="Argimon S."/>
            <person name="Zhang W."/>
            <person name="Yang X."/>
            <person name="Jeffery I.B."/>
            <person name="Cooney J.C."/>
            <person name="Kagawa T.F."/>
            <person name="Liu W."/>
            <person name="Song Y."/>
            <person name="Salvetti E."/>
            <person name="Wrobel A."/>
            <person name="Rasinkangas P."/>
            <person name="Parkhill J."/>
            <person name="Rea M.C."/>
            <person name="O'Sullivan O."/>
            <person name="Ritari J."/>
            <person name="Douillard F.P."/>
            <person name="Paul Ross R."/>
            <person name="Yang R."/>
            <person name="Briner A.E."/>
            <person name="Felis G.E."/>
            <person name="de Vos W.M."/>
            <person name="Barrangou R."/>
            <person name="Klaenhammer T.R."/>
            <person name="Caufield P.W."/>
            <person name="Cui Y."/>
            <person name="Zhang H."/>
            <person name="O'Toole P.W."/>
        </authorList>
    </citation>
    <scope>NUCLEOTIDE SEQUENCE [LARGE SCALE GENOMIC DNA]</scope>
    <source>
        <strain evidence="17 18">DSM 20534</strain>
    </source>
</reference>
<sequence length="422" mass="46082">MKKKLIQIILVITMFLGVGATTAVKVEAAEPKIDAKAALAVDLETGRVLLKQNADESLPIASITKMVTLYLVQDAIKSGQIKQDDTIKVPADIAKFSQDPALSNVPLTAGESYTVEELYESGWIYSSNAAAMLLADRVAGSQAKFVKMMQQQLEKWDINDAQIVNVSGLNNENIPAKLRVKGTDAKAENKMSAVDLAVVARHLLKKYPEILNITKIAEKVFDKGGVDEFTMHSFNRMLPNQVDSYADLTVDGLKTGTTDAAGESFVGTTKEGGYRILTVVMDAGGAKDDKGKRFKVTAQVMRHVYANWTKKTVYEKGDTSIVKPVKLKYGKEKSVKLESKQPVVVWTHNDTTDKTKIVLNKTKVNSAKKGEVFGTIKVQDDGLGYLPGLSGDAQLVATKNVKEKNIFEKLAQGIGEFFGNLF</sequence>
<evidence type="ECO:0000256" key="1">
    <source>
        <dbReference type="ARBA" id="ARBA00003217"/>
    </source>
</evidence>
<dbReference type="GO" id="GO:0009252">
    <property type="term" value="P:peptidoglycan biosynthetic process"/>
    <property type="evidence" value="ECO:0007669"/>
    <property type="project" value="UniProtKB-UniPathway"/>
</dbReference>
<dbReference type="GO" id="GO:0071555">
    <property type="term" value="P:cell wall organization"/>
    <property type="evidence" value="ECO:0007669"/>
    <property type="project" value="UniProtKB-KW"/>
</dbReference>
<dbReference type="SUPFAM" id="SSF69189">
    <property type="entry name" value="Penicillin-binding protein associated domain"/>
    <property type="match status" value="1"/>
</dbReference>
<evidence type="ECO:0000259" key="16">
    <source>
        <dbReference type="SMART" id="SM00936"/>
    </source>
</evidence>
<dbReference type="InterPro" id="IPR012338">
    <property type="entry name" value="Beta-lactam/transpept-like"/>
</dbReference>
<dbReference type="Gene3D" id="2.60.410.10">
    <property type="entry name" value="D-Ala-D-Ala carboxypeptidase, C-terminal domain"/>
    <property type="match status" value="1"/>
</dbReference>
<evidence type="ECO:0000313" key="18">
    <source>
        <dbReference type="Proteomes" id="UP000050909"/>
    </source>
</evidence>
<dbReference type="PANTHER" id="PTHR21581:SF11">
    <property type="entry name" value="D-ALANYL-D-ALANINE CARBOXYPEPTIDASE DACA"/>
    <property type="match status" value="1"/>
</dbReference>
<dbReference type="EC" id="3.4.16.4" evidence="4"/>
<feature type="active site" evidence="13">
    <location>
        <position position="126"/>
    </location>
</feature>
<evidence type="ECO:0000256" key="12">
    <source>
        <dbReference type="ARBA" id="ARBA00034000"/>
    </source>
</evidence>
<comment type="function">
    <text evidence="1">Removes C-terminal D-alanyl residues from sugar-peptide cell wall precursors.</text>
</comment>
<dbReference type="PANTHER" id="PTHR21581">
    <property type="entry name" value="D-ALANYL-D-ALANINE CARBOXYPEPTIDASE"/>
    <property type="match status" value="1"/>
</dbReference>
<feature type="active site" description="Acyl-ester intermediate" evidence="13">
    <location>
        <position position="62"/>
    </location>
</feature>
<dbReference type="InterPro" id="IPR015956">
    <property type="entry name" value="Peniciliin-bd_prot_C_sf"/>
</dbReference>
<feature type="binding site" evidence="14">
    <location>
        <position position="254"/>
    </location>
    <ligand>
        <name>substrate</name>
    </ligand>
</feature>
<comment type="catalytic activity">
    <reaction evidence="12">
        <text>Preferential cleavage: (Ac)2-L-Lys-D-Ala-|-D-Ala. Also transpeptidation of peptidyl-alanyl moieties that are N-acyl substituents of D-alanine.</text>
        <dbReference type="EC" id="3.4.16.4"/>
    </reaction>
</comment>
<accession>A0A0R1GUT4</accession>
<keyword evidence="8" id="KW-0378">Hydrolase</keyword>
<dbReference type="GO" id="GO:0009002">
    <property type="term" value="F:serine-type D-Ala-D-Ala carboxypeptidase activity"/>
    <property type="evidence" value="ECO:0007669"/>
    <property type="project" value="UniProtKB-EC"/>
</dbReference>
<dbReference type="Pfam" id="PF07943">
    <property type="entry name" value="PBP5_C"/>
    <property type="match status" value="1"/>
</dbReference>
<evidence type="ECO:0000256" key="4">
    <source>
        <dbReference type="ARBA" id="ARBA00012448"/>
    </source>
</evidence>
<dbReference type="RefSeq" id="WP_054745739.1">
    <property type="nucleotide sequence ID" value="NZ_AZCV01000003.1"/>
</dbReference>
<keyword evidence="18" id="KW-1185">Reference proteome</keyword>
<evidence type="ECO:0000256" key="7">
    <source>
        <dbReference type="ARBA" id="ARBA00022729"/>
    </source>
</evidence>
<evidence type="ECO:0000256" key="10">
    <source>
        <dbReference type="ARBA" id="ARBA00022984"/>
    </source>
</evidence>
<evidence type="ECO:0000256" key="5">
    <source>
        <dbReference type="ARBA" id="ARBA00022645"/>
    </source>
</evidence>
<keyword evidence="7" id="KW-0732">Signal</keyword>
<evidence type="ECO:0000256" key="15">
    <source>
        <dbReference type="RuleBase" id="RU004016"/>
    </source>
</evidence>
<dbReference type="PATRIC" id="fig|1423722.3.peg.1137"/>
<feature type="domain" description="Peptidase S11 D-Ala-D-Ala carboxypeptidase A C-terminal" evidence="16">
    <location>
        <begin position="308"/>
        <end position="403"/>
    </location>
</feature>
<keyword evidence="6" id="KW-0645">Protease</keyword>
<evidence type="ECO:0000256" key="9">
    <source>
        <dbReference type="ARBA" id="ARBA00022960"/>
    </source>
</evidence>
<dbReference type="Gene3D" id="3.40.710.10">
    <property type="entry name" value="DD-peptidase/beta-lactamase superfamily"/>
    <property type="match status" value="1"/>
</dbReference>
<dbReference type="SUPFAM" id="SSF56601">
    <property type="entry name" value="beta-lactamase/transpeptidase-like"/>
    <property type="match status" value="1"/>
</dbReference>
<feature type="active site" description="Proton acceptor" evidence="13">
    <location>
        <position position="65"/>
    </location>
</feature>
<dbReference type="Proteomes" id="UP000050909">
    <property type="component" value="Unassembled WGS sequence"/>
</dbReference>
<dbReference type="UniPathway" id="UPA00219"/>
<dbReference type="PRINTS" id="PR00725">
    <property type="entry name" value="DADACBPTASE1"/>
</dbReference>
<dbReference type="InterPro" id="IPR001967">
    <property type="entry name" value="Peptidase_S11_N"/>
</dbReference>
<evidence type="ECO:0000256" key="13">
    <source>
        <dbReference type="PIRSR" id="PIRSR618044-1"/>
    </source>
</evidence>
<evidence type="ECO:0000313" key="17">
    <source>
        <dbReference type="EMBL" id="KRK37781.1"/>
    </source>
</evidence>
<keyword evidence="11" id="KW-0961">Cell wall biogenesis/degradation</keyword>
<evidence type="ECO:0000256" key="3">
    <source>
        <dbReference type="ARBA" id="ARBA00007164"/>
    </source>
</evidence>
<keyword evidence="10" id="KW-0573">Peptidoglycan synthesis</keyword>
<dbReference type="SMART" id="SM00936">
    <property type="entry name" value="PBP5_C"/>
    <property type="match status" value="1"/>
</dbReference>
<proteinExistence type="inferred from homology"/>
<dbReference type="AlphaFoldDB" id="A0A0R1GUT4"/>
<evidence type="ECO:0000256" key="14">
    <source>
        <dbReference type="PIRSR" id="PIRSR618044-2"/>
    </source>
</evidence>
<organism evidence="17 18">
    <name type="scientific">Amylolactobacillus amylotrophicus DSM 20534</name>
    <dbReference type="NCBI Taxonomy" id="1423722"/>
    <lineage>
        <taxon>Bacteria</taxon>
        <taxon>Bacillati</taxon>
        <taxon>Bacillota</taxon>
        <taxon>Bacilli</taxon>
        <taxon>Lactobacillales</taxon>
        <taxon>Lactobacillaceae</taxon>
        <taxon>Amylolactobacillus</taxon>
    </lineage>
</organism>
<dbReference type="GO" id="GO:0006508">
    <property type="term" value="P:proteolysis"/>
    <property type="evidence" value="ECO:0007669"/>
    <property type="project" value="UniProtKB-KW"/>
</dbReference>
<evidence type="ECO:0000256" key="6">
    <source>
        <dbReference type="ARBA" id="ARBA00022670"/>
    </source>
</evidence>
<keyword evidence="5" id="KW-0121">Carboxypeptidase</keyword>
<dbReference type="EMBL" id="AZCV01000003">
    <property type="protein sequence ID" value="KRK37781.1"/>
    <property type="molecule type" value="Genomic_DNA"/>
</dbReference>